<dbReference type="InterPro" id="IPR042098">
    <property type="entry name" value="TauD-like_sf"/>
</dbReference>
<keyword evidence="5" id="KW-0436">Ligase</keyword>
<dbReference type="CDD" id="cd05931">
    <property type="entry name" value="FAAL"/>
    <property type="match status" value="1"/>
</dbReference>
<dbReference type="InterPro" id="IPR009081">
    <property type="entry name" value="PP-bd_ACP"/>
</dbReference>
<dbReference type="GO" id="GO:0016706">
    <property type="term" value="F:2-oxoglutarate-dependent dioxygenase activity"/>
    <property type="evidence" value="ECO:0007669"/>
    <property type="project" value="UniProtKB-ARBA"/>
</dbReference>
<dbReference type="Gene3D" id="3.30.300.30">
    <property type="match status" value="1"/>
</dbReference>
<evidence type="ECO:0000256" key="2">
    <source>
        <dbReference type="ARBA" id="ARBA00006432"/>
    </source>
</evidence>
<name>A0A211ZCC4_9PROT</name>
<dbReference type="GO" id="GO:0071766">
    <property type="term" value="P:Actinobacterium-type cell wall biogenesis"/>
    <property type="evidence" value="ECO:0007669"/>
    <property type="project" value="UniProtKB-ARBA"/>
</dbReference>
<dbReference type="GO" id="GO:0006633">
    <property type="term" value="P:fatty acid biosynthetic process"/>
    <property type="evidence" value="ECO:0007669"/>
    <property type="project" value="TreeGrafter"/>
</dbReference>
<dbReference type="InterPro" id="IPR040097">
    <property type="entry name" value="FAAL/FAAC"/>
</dbReference>
<dbReference type="Pfam" id="PF00501">
    <property type="entry name" value="AMP-binding"/>
    <property type="match status" value="1"/>
</dbReference>
<comment type="similarity">
    <text evidence="2">Belongs to the ATP-dependent AMP-binding enzyme family.</text>
</comment>
<dbReference type="Gene3D" id="3.40.50.12780">
    <property type="entry name" value="N-terminal domain of ligase-like"/>
    <property type="match status" value="1"/>
</dbReference>
<dbReference type="InterPro" id="IPR036736">
    <property type="entry name" value="ACP-like_sf"/>
</dbReference>
<dbReference type="Gene3D" id="1.10.1200.10">
    <property type="entry name" value="ACP-like"/>
    <property type="match status" value="1"/>
</dbReference>
<dbReference type="OrthoDB" id="9770470at2"/>
<dbReference type="InterPro" id="IPR001242">
    <property type="entry name" value="Condensation_dom"/>
</dbReference>
<dbReference type="Gene3D" id="3.60.130.10">
    <property type="entry name" value="Clavaminate synthase-like"/>
    <property type="match status" value="1"/>
</dbReference>
<dbReference type="Gene3D" id="3.30.559.10">
    <property type="entry name" value="Chloramphenicol acetyltransferase-like domain"/>
    <property type="match status" value="1"/>
</dbReference>
<dbReference type="PROSITE" id="PS00012">
    <property type="entry name" value="PHOSPHOPANTETHEINE"/>
    <property type="match status" value="1"/>
</dbReference>
<evidence type="ECO:0000256" key="5">
    <source>
        <dbReference type="ARBA" id="ARBA00022598"/>
    </source>
</evidence>
<evidence type="ECO:0000256" key="6">
    <source>
        <dbReference type="ARBA" id="ARBA00023002"/>
    </source>
</evidence>
<dbReference type="EMBL" id="NHON01000090">
    <property type="protein sequence ID" value="OWJ62767.1"/>
    <property type="molecule type" value="Genomic_DNA"/>
</dbReference>
<feature type="domain" description="Carrier" evidence="7">
    <location>
        <begin position="606"/>
        <end position="681"/>
    </location>
</feature>
<gene>
    <name evidence="8" type="ORF">BWR60_29645</name>
</gene>
<keyword evidence="6" id="KW-0560">Oxidoreductase</keyword>
<dbReference type="InterPro" id="IPR045851">
    <property type="entry name" value="AMP-bd_C_sf"/>
</dbReference>
<dbReference type="Proteomes" id="UP000196655">
    <property type="component" value="Unassembled WGS sequence"/>
</dbReference>
<dbReference type="CDD" id="cd19531">
    <property type="entry name" value="LCL_NRPS-like"/>
    <property type="match status" value="1"/>
</dbReference>
<evidence type="ECO:0000256" key="1">
    <source>
        <dbReference type="ARBA" id="ARBA00001957"/>
    </source>
</evidence>
<evidence type="ECO:0000256" key="3">
    <source>
        <dbReference type="ARBA" id="ARBA00022450"/>
    </source>
</evidence>
<keyword evidence="3" id="KW-0596">Phosphopantetheine</keyword>
<dbReference type="PANTHER" id="PTHR22754:SF32">
    <property type="entry name" value="DISCO-INTERACTING PROTEIN 2"/>
    <property type="match status" value="1"/>
</dbReference>
<protein>
    <submittedName>
        <fullName evidence="8">Non ribosomal peptide synthase</fullName>
    </submittedName>
</protein>
<evidence type="ECO:0000313" key="9">
    <source>
        <dbReference type="Proteomes" id="UP000196655"/>
    </source>
</evidence>
<evidence type="ECO:0000259" key="7">
    <source>
        <dbReference type="PROSITE" id="PS50075"/>
    </source>
</evidence>
<dbReference type="PROSITE" id="PS50075">
    <property type="entry name" value="CARRIER"/>
    <property type="match status" value="1"/>
</dbReference>
<dbReference type="PANTHER" id="PTHR22754">
    <property type="entry name" value="DISCO-INTERACTING PROTEIN 2 DIP2 -RELATED"/>
    <property type="match status" value="1"/>
</dbReference>
<dbReference type="GO" id="GO:0016874">
    <property type="term" value="F:ligase activity"/>
    <property type="evidence" value="ECO:0007669"/>
    <property type="project" value="UniProtKB-KW"/>
</dbReference>
<dbReference type="InterPro" id="IPR042099">
    <property type="entry name" value="ANL_N_sf"/>
</dbReference>
<keyword evidence="9" id="KW-1185">Reference proteome</keyword>
<reference evidence="9" key="1">
    <citation type="submission" date="2017-05" db="EMBL/GenBank/DDBJ databases">
        <authorList>
            <person name="Macchi M."/>
            <person name="Festa S."/>
            <person name="Coppotelli B.M."/>
            <person name="Morelli I.S."/>
        </authorList>
    </citation>
    <scope>NUCLEOTIDE SEQUENCE [LARGE SCALE GENOMIC DNA]</scope>
    <source>
        <strain evidence="9">I</strain>
    </source>
</reference>
<dbReference type="SUPFAM" id="SSF56801">
    <property type="entry name" value="Acetyl-CoA synthetase-like"/>
    <property type="match status" value="1"/>
</dbReference>
<dbReference type="Pfam" id="PF00668">
    <property type="entry name" value="Condensation"/>
    <property type="match status" value="1"/>
</dbReference>
<dbReference type="Pfam" id="PF02668">
    <property type="entry name" value="TauD"/>
    <property type="match status" value="1"/>
</dbReference>
<dbReference type="GO" id="GO:0005886">
    <property type="term" value="C:plasma membrane"/>
    <property type="evidence" value="ECO:0007669"/>
    <property type="project" value="TreeGrafter"/>
</dbReference>
<dbReference type="InterPro" id="IPR000873">
    <property type="entry name" value="AMP-dep_synth/lig_dom"/>
</dbReference>
<sequence length="1514" mass="165786">MRFAVSDAAFDLRPRRDAAAPLALDYADAETLIELLRRRAAADDGGPALRFLHDGETVGDTLDYRTLDRQARVVAAHLQAVAAPGDRALILLNSGPDYVASFFGCLYAGVIAVPAYPPEGMSLHHVERLQGMIEDAGAALLLTDRRHQASVEALRAGPDGAAVVAVDTLSPALANACRPHPAKGGDIAFLQYTSGSTANPKGIEVTHGNLIDNQRMMVHGGGITADDVLVSWLPLYHDMGLIAGLILPFFAGVPLVLMSPQHFLARPARWLEAIHRFGGTFSGGPDFAFRLCVERVSDKTLAGLDLRSWQFAFCGSEPVRADTMADFAARFAPAGFRRETLAPSYGLAEATLTMSCSPRPHDYVTLRVDPEALAAHRVVPSGEGVELVSSGRPIRPEQLRIVDPATLETLGEDVVGEVWVAGGSVTRGYWRNPKATGEAFFDRRNGDWGEGIWLRSGDLAFLHEGELYITGRRKDVIIIRGQNRYPQDIEKAVEAGVPEIRKGRVSAFAVEQDGRESIGVAVEISRETQRKVPTQALVEAVERVIVDTQQEPAALVALLDPGTLPKTTSGKLQRSACRDRLLSGELRAFHLYRRPSSAAGAKDREPPREGTERRLAAIWSELLDCGPIGRGDQFLALGGHSLLALQAIDRIRAEFGVELPLREIFAPRSLAELAARLDAAPRQAPEAGLPPVTAEPRHAGMPLSLAQQRLWLAERLAGEAARSAYNLTGQLRLTGPLSRPALERALPGLLARHEILRTAYPEDADGVPAARIDAEAALPLPEIDLSALDPARREARLAEIEAEEARRPFDLAAAPLLRATLLRLGPAEHSLLLGLHHIVADGWSIGVLIDDLGALYRAALAHGPADLPPLPVQYLDYAQWQRRLLQGDLLERQKAFWRDRLAGVPQRLELPADRLRPAVASQAGDSVRFSLPGLLVARLEALGHARGGTLFMVLLAAFEALLHRAAGATDFVIGTDVAGRPRRELDRLVGFFVNVLPLRARPASDLPFSELLDRVREDSLAAFEQPLLPFDQIVEAVGAPRDRARNPLVQVLFVLQSAPRGRFGVDGLTAELWPAQAHGSKFDMALFLDPLGPRAAQGLDGEWVFATDLFARPRVGRLVAAWTALLEQIAETPDRSLSGFTLPPLEESAMSSTASPSETTARMGAKLDKLKKFASPSARPAAAAPTRELVRTSSLTPGAIFPLVVEPASADLDAVAWAAAHRDQVEAWLRRHAGLLFRGFGLTTPQEFEAFAEALQPGLYGSYGDLPKKEGGRNTYRSTPYPERKMILYHNESSHLPRWPRKQWFFCEQPSPVGGATPIVDCREMVRRLPAELAERFDRLGLTYVRTFTENLDVDWRDFFKTDSREEVEARCRAARVDFAWIGQDELQTRTRCPAVITHPLTGERSFFNQVQLHHTRCLDADVREDLLAMVGPERMPRQVFYGDGSPIEDEVMDLIGELYEACAVRFDWRRGDVVMLDNMLAAHARDPYEGPRRIVVAMGDMVDRSALGQEGAR</sequence>
<evidence type="ECO:0000313" key="8">
    <source>
        <dbReference type="EMBL" id="OWJ62767.1"/>
    </source>
</evidence>
<dbReference type="InterPro" id="IPR023213">
    <property type="entry name" value="CAT-like_dom_sf"/>
</dbReference>
<dbReference type="GO" id="GO:0070566">
    <property type="term" value="F:adenylyltransferase activity"/>
    <property type="evidence" value="ECO:0007669"/>
    <property type="project" value="TreeGrafter"/>
</dbReference>
<dbReference type="Pfam" id="PF00550">
    <property type="entry name" value="PP-binding"/>
    <property type="match status" value="1"/>
</dbReference>
<organism evidence="8 9">
    <name type="scientific">Inquilinus limosus</name>
    <dbReference type="NCBI Taxonomy" id="171674"/>
    <lineage>
        <taxon>Bacteria</taxon>
        <taxon>Pseudomonadati</taxon>
        <taxon>Pseudomonadota</taxon>
        <taxon>Alphaproteobacteria</taxon>
        <taxon>Rhodospirillales</taxon>
        <taxon>Rhodospirillaceae</taxon>
        <taxon>Inquilinus</taxon>
    </lineage>
</organism>
<dbReference type="SUPFAM" id="SSF47336">
    <property type="entry name" value="ACP-like"/>
    <property type="match status" value="1"/>
</dbReference>
<dbReference type="SUPFAM" id="SSF52777">
    <property type="entry name" value="CoA-dependent acyltransferases"/>
    <property type="match status" value="2"/>
</dbReference>
<dbReference type="InterPro" id="IPR006162">
    <property type="entry name" value="Ppantetheine_attach_site"/>
</dbReference>
<accession>A0A211ZCC4</accession>
<dbReference type="Gene3D" id="3.30.559.30">
    <property type="entry name" value="Nonribosomal peptide synthetase, condensation domain"/>
    <property type="match status" value="1"/>
</dbReference>
<comment type="cofactor">
    <cofactor evidence="1">
        <name>pantetheine 4'-phosphate</name>
        <dbReference type="ChEBI" id="CHEBI:47942"/>
    </cofactor>
</comment>
<dbReference type="FunFam" id="1.10.1200.10:FF:000005">
    <property type="entry name" value="Nonribosomal peptide synthetase 1"/>
    <property type="match status" value="1"/>
</dbReference>
<keyword evidence="4" id="KW-0597">Phosphoprotein</keyword>
<comment type="caution">
    <text evidence="8">The sequence shown here is derived from an EMBL/GenBank/DDBJ whole genome shotgun (WGS) entry which is preliminary data.</text>
</comment>
<dbReference type="InterPro" id="IPR003819">
    <property type="entry name" value="TauD/TfdA-like"/>
</dbReference>
<dbReference type="SUPFAM" id="SSF51197">
    <property type="entry name" value="Clavaminate synthase-like"/>
    <property type="match status" value="1"/>
</dbReference>
<evidence type="ECO:0000256" key="4">
    <source>
        <dbReference type="ARBA" id="ARBA00022553"/>
    </source>
</evidence>
<proteinExistence type="inferred from homology"/>
<dbReference type="STRING" id="1122125.GCA_000423185_03457"/>
<dbReference type="FunFam" id="3.40.50.12780:FF:000013">
    <property type="entry name" value="Long-chain-fatty-acid--AMP ligase FadD32"/>
    <property type="match status" value="1"/>
</dbReference>